<proteinExistence type="predicted"/>
<evidence type="ECO:0000313" key="3">
    <source>
        <dbReference type="Proteomes" id="UP000268535"/>
    </source>
</evidence>
<feature type="signal peptide" evidence="1">
    <location>
        <begin position="1"/>
        <end position="18"/>
    </location>
</feature>
<accession>A0A4P9X041</accession>
<evidence type="ECO:0000313" key="2">
    <source>
        <dbReference type="EMBL" id="RKO97998.1"/>
    </source>
</evidence>
<evidence type="ECO:0000256" key="1">
    <source>
        <dbReference type="SAM" id="SignalP"/>
    </source>
</evidence>
<reference evidence="3" key="1">
    <citation type="journal article" date="2018" name="Nat. Microbiol.">
        <title>Leveraging single-cell genomics to expand the fungal tree of life.</title>
        <authorList>
            <person name="Ahrendt S.R."/>
            <person name="Quandt C.A."/>
            <person name="Ciobanu D."/>
            <person name="Clum A."/>
            <person name="Salamov A."/>
            <person name="Andreopoulos B."/>
            <person name="Cheng J.F."/>
            <person name="Woyke T."/>
            <person name="Pelin A."/>
            <person name="Henrissat B."/>
            <person name="Reynolds N.K."/>
            <person name="Benny G.L."/>
            <person name="Smith M.E."/>
            <person name="James T.Y."/>
            <person name="Grigoriev I.V."/>
        </authorList>
    </citation>
    <scope>NUCLEOTIDE SEQUENCE [LARGE SCALE GENOMIC DNA]</scope>
    <source>
        <strain evidence="3">ATCC 52028</strain>
    </source>
</reference>
<feature type="chain" id="PRO_5020347281" description="Secreted protein" evidence="1">
    <location>
        <begin position="19"/>
        <end position="161"/>
    </location>
</feature>
<dbReference type="Proteomes" id="UP000268535">
    <property type="component" value="Unassembled WGS sequence"/>
</dbReference>
<gene>
    <name evidence="2" type="ORF">CAUPRSCDRAFT_10375</name>
</gene>
<evidence type="ECO:0008006" key="4">
    <source>
        <dbReference type="Google" id="ProtNLM"/>
    </source>
</evidence>
<keyword evidence="1" id="KW-0732">Signal</keyword>
<organism evidence="2 3">
    <name type="scientific">Caulochytrium protostelioides</name>
    <dbReference type="NCBI Taxonomy" id="1555241"/>
    <lineage>
        <taxon>Eukaryota</taxon>
        <taxon>Fungi</taxon>
        <taxon>Fungi incertae sedis</taxon>
        <taxon>Chytridiomycota</taxon>
        <taxon>Chytridiomycota incertae sedis</taxon>
        <taxon>Chytridiomycetes</taxon>
        <taxon>Caulochytriales</taxon>
        <taxon>Caulochytriaceae</taxon>
        <taxon>Caulochytrium</taxon>
    </lineage>
</organism>
<protein>
    <recommendedName>
        <fullName evidence="4">Secreted protein</fullName>
    </recommendedName>
</protein>
<name>A0A4P9X041_9FUNG</name>
<dbReference type="AlphaFoldDB" id="A0A4P9X041"/>
<dbReference type="EMBL" id="ML009130">
    <property type="protein sequence ID" value="RKO97998.1"/>
    <property type="molecule type" value="Genomic_DNA"/>
</dbReference>
<sequence length="161" mass="16823">MPAPPLLAFVATAAILEGVPLSPSHDHVSVPPARLVTIQATASPKRWCLLPPLRASMPAAASIHGPALPVFRSCSVAWSVGLARPSFLDGYRTHGGSPTHADAAHHSPAFRLSLLAIVRPRRVRPTGAAHHRCESRSRMAIGGGPAMGMPVVGAPRQPEGI</sequence>